<dbReference type="OrthoDB" id="1650203at2"/>
<feature type="transmembrane region" description="Helical" evidence="1">
    <location>
        <begin position="58"/>
        <end position="80"/>
    </location>
</feature>
<keyword evidence="1" id="KW-1133">Transmembrane helix</keyword>
<sequence length="271" mass="32044">MLNFRTHREQISKLMYYQLHRTGKIYALFAVTLIALPLITIMLKDISYFQRGYYNEFLLNPTCALTFPVLVLLWLLYSIFDLKRLHWKYNVQDRELILPVSRMDLIISNVLFTLLSLYALYVLQSIVYYAGYQLYEMKSPQHLLHNGFFLSMTRTQYYTGMFLPLSISGYLTQLLYSVLMSLFVVCIGRFGFRKNKTALFMIVLYVLFPFVIYFLGMNMSMSLGEEPTGLTLQILKFYDVFVYKGWYRLYLCILGAVMIAGLYRKTRKCAW</sequence>
<feature type="transmembrane region" description="Helical" evidence="1">
    <location>
        <begin position="25"/>
        <end position="43"/>
    </location>
</feature>
<feature type="transmembrane region" description="Helical" evidence="1">
    <location>
        <begin position="198"/>
        <end position="216"/>
    </location>
</feature>
<evidence type="ECO:0000313" key="2">
    <source>
        <dbReference type="EMBL" id="RGC15898.1"/>
    </source>
</evidence>
<organism evidence="2 3">
    <name type="scientific">Clostridium innocuum</name>
    <dbReference type="NCBI Taxonomy" id="1522"/>
    <lineage>
        <taxon>Bacteria</taxon>
        <taxon>Bacillati</taxon>
        <taxon>Bacillota</taxon>
        <taxon>Clostridia</taxon>
        <taxon>Eubacteriales</taxon>
        <taxon>Clostridiaceae</taxon>
        <taxon>Clostridium</taxon>
    </lineage>
</organism>
<feature type="transmembrane region" description="Helical" evidence="1">
    <location>
        <begin position="161"/>
        <end position="186"/>
    </location>
</feature>
<name>A0A3E2VX60_CLOIN</name>
<accession>A0A3E2VX60</accession>
<evidence type="ECO:0000256" key="1">
    <source>
        <dbReference type="SAM" id="Phobius"/>
    </source>
</evidence>
<protein>
    <submittedName>
        <fullName evidence="2">Sugar ABC transporter permease</fullName>
    </submittedName>
</protein>
<keyword evidence="1" id="KW-0472">Membrane</keyword>
<evidence type="ECO:0000313" key="3">
    <source>
        <dbReference type="Proteomes" id="UP000260025"/>
    </source>
</evidence>
<proteinExistence type="predicted"/>
<dbReference type="RefSeq" id="WP_117442994.1">
    <property type="nucleotide sequence ID" value="NZ_JAJFEN010000032.1"/>
</dbReference>
<reference evidence="2 3" key="1">
    <citation type="submission" date="2018-08" db="EMBL/GenBank/DDBJ databases">
        <title>A genome reference for cultivated species of the human gut microbiota.</title>
        <authorList>
            <person name="Zou Y."/>
            <person name="Xue W."/>
            <person name="Luo G."/>
        </authorList>
    </citation>
    <scope>NUCLEOTIDE SEQUENCE [LARGE SCALE GENOMIC DNA]</scope>
    <source>
        <strain evidence="2 3">OF01-2LB</strain>
    </source>
</reference>
<comment type="caution">
    <text evidence="2">The sequence shown here is derived from an EMBL/GenBank/DDBJ whole genome shotgun (WGS) entry which is preliminary data.</text>
</comment>
<gene>
    <name evidence="2" type="ORF">DXA38_09530</name>
</gene>
<dbReference type="EMBL" id="QVEV01000011">
    <property type="protein sequence ID" value="RGC15898.1"/>
    <property type="molecule type" value="Genomic_DNA"/>
</dbReference>
<dbReference type="AlphaFoldDB" id="A0A3E2VX60"/>
<feature type="transmembrane region" description="Helical" evidence="1">
    <location>
        <begin position="245"/>
        <end position="263"/>
    </location>
</feature>
<keyword evidence="1" id="KW-0812">Transmembrane</keyword>
<dbReference type="Proteomes" id="UP000260025">
    <property type="component" value="Unassembled WGS sequence"/>
</dbReference>
<feature type="transmembrane region" description="Helical" evidence="1">
    <location>
        <begin position="110"/>
        <end position="130"/>
    </location>
</feature>